<dbReference type="GO" id="GO:0000920">
    <property type="term" value="P:septum digestion after cytokinesis"/>
    <property type="evidence" value="ECO:0007669"/>
    <property type="project" value="UniProtKB-ARBA"/>
</dbReference>
<dbReference type="Pfam" id="PF06371">
    <property type="entry name" value="Drf_GBD"/>
    <property type="match status" value="1"/>
</dbReference>
<dbReference type="SMART" id="SM01139">
    <property type="entry name" value="Drf_FH3"/>
    <property type="match status" value="1"/>
</dbReference>
<dbReference type="Gene3D" id="1.25.10.10">
    <property type="entry name" value="Leucine-rich Repeat Variant"/>
    <property type="match status" value="1"/>
</dbReference>
<dbReference type="GO" id="GO:0051017">
    <property type="term" value="P:actin filament bundle assembly"/>
    <property type="evidence" value="ECO:0007669"/>
    <property type="project" value="TreeGrafter"/>
</dbReference>
<evidence type="ECO:0000259" key="10">
    <source>
        <dbReference type="PROSITE" id="PS51232"/>
    </source>
</evidence>
<dbReference type="GO" id="GO:0001411">
    <property type="term" value="C:hyphal tip"/>
    <property type="evidence" value="ECO:0007669"/>
    <property type="project" value="UniProtKB-ARBA"/>
</dbReference>
<evidence type="ECO:0000256" key="1">
    <source>
        <dbReference type="ARBA" id="ARBA00004266"/>
    </source>
</evidence>
<feature type="compositionally biased region" description="Pro residues" evidence="8">
    <location>
        <begin position="1115"/>
        <end position="1127"/>
    </location>
</feature>
<feature type="compositionally biased region" description="Basic and acidic residues" evidence="8">
    <location>
        <begin position="1561"/>
        <end position="1574"/>
    </location>
</feature>
<dbReference type="GO" id="GO:0051016">
    <property type="term" value="P:barbed-end actin filament capping"/>
    <property type="evidence" value="ECO:0007669"/>
    <property type="project" value="TreeGrafter"/>
</dbReference>
<evidence type="ECO:0000259" key="9">
    <source>
        <dbReference type="PROSITE" id="PS51231"/>
    </source>
</evidence>
<dbReference type="InterPro" id="IPR014767">
    <property type="entry name" value="DAD_dom"/>
</dbReference>
<dbReference type="PANTHER" id="PTHR47102:SF2">
    <property type="entry name" value="PROTEIN BNI1"/>
    <property type="match status" value="1"/>
</dbReference>
<dbReference type="InterPro" id="IPR016024">
    <property type="entry name" value="ARM-type_fold"/>
</dbReference>
<dbReference type="SMART" id="SM01140">
    <property type="entry name" value="Drf_GBD"/>
    <property type="match status" value="1"/>
</dbReference>
<dbReference type="InterPro" id="IPR042201">
    <property type="entry name" value="FH2_Formin_sf"/>
</dbReference>
<feature type="coiled-coil region" evidence="7">
    <location>
        <begin position="655"/>
        <end position="750"/>
    </location>
</feature>
<dbReference type="GO" id="GO:0003779">
    <property type="term" value="F:actin binding"/>
    <property type="evidence" value="ECO:0007669"/>
    <property type="project" value="InterPro"/>
</dbReference>
<proteinExistence type="inferred from homology"/>
<feature type="domain" description="FH2" evidence="11">
    <location>
        <begin position="1149"/>
        <end position="1564"/>
    </location>
</feature>
<dbReference type="Gene3D" id="1.20.58.2220">
    <property type="entry name" value="Formin, FH2 domain"/>
    <property type="match status" value="1"/>
</dbReference>
<dbReference type="OMA" id="TPSIKMK"/>
<dbReference type="PANTHER" id="PTHR47102">
    <property type="entry name" value="PROTEIN BNI1"/>
    <property type="match status" value="1"/>
</dbReference>
<name>G8Y2H4_PICSO</name>
<keyword evidence="5" id="KW-0131">Cell cycle</keyword>
<gene>
    <name evidence="12" type="primary">Piso0_005627</name>
    <name evidence="12" type="ORF">GNLVRS01_PISO0M18822g</name>
</gene>
<dbReference type="Pfam" id="PF02181">
    <property type="entry name" value="FH2"/>
    <property type="match status" value="1"/>
</dbReference>
<dbReference type="FunFam" id="1.20.58.2220:FF:000006">
    <property type="entry name" value="Cytokinesis protein sepA"/>
    <property type="match status" value="1"/>
</dbReference>
<evidence type="ECO:0000256" key="4">
    <source>
        <dbReference type="ARBA" id="ARBA00023054"/>
    </source>
</evidence>
<feature type="compositionally biased region" description="Polar residues" evidence="8">
    <location>
        <begin position="1616"/>
        <end position="1634"/>
    </location>
</feature>
<dbReference type="SMART" id="SM00498">
    <property type="entry name" value="FH2"/>
    <property type="match status" value="1"/>
</dbReference>
<dbReference type="Pfam" id="PF06367">
    <property type="entry name" value="Drf_FH3"/>
    <property type="match status" value="1"/>
</dbReference>
<reference evidence="12 13" key="1">
    <citation type="journal article" date="2012" name="G3 (Bethesda)">
        <title>Pichia sorbitophila, an interspecies yeast hybrid reveals early steps of genome resolution following polyploidization.</title>
        <authorList>
            <person name="Leh Louis V."/>
            <person name="Despons L."/>
            <person name="Friedrich A."/>
            <person name="Martin T."/>
            <person name="Durrens P."/>
            <person name="Casaregola S."/>
            <person name="Neuveglise C."/>
            <person name="Fairhead C."/>
            <person name="Marck C."/>
            <person name="Cruz J.A."/>
            <person name="Straub M.L."/>
            <person name="Kugler V."/>
            <person name="Sacerdot C."/>
            <person name="Uzunov Z."/>
            <person name="Thierry A."/>
            <person name="Weiss S."/>
            <person name="Bleykasten C."/>
            <person name="De Montigny J."/>
            <person name="Jacques N."/>
            <person name="Jung P."/>
            <person name="Lemaire M."/>
            <person name="Mallet S."/>
            <person name="Morel G."/>
            <person name="Richard G.F."/>
            <person name="Sarkar A."/>
            <person name="Savel G."/>
            <person name="Schacherer J."/>
            <person name="Seret M.L."/>
            <person name="Talla E."/>
            <person name="Samson G."/>
            <person name="Jubin C."/>
            <person name="Poulain J."/>
            <person name="Vacherie B."/>
            <person name="Barbe V."/>
            <person name="Pelletier E."/>
            <person name="Sherman D.J."/>
            <person name="Westhof E."/>
            <person name="Weissenbach J."/>
            <person name="Baret P.V."/>
            <person name="Wincker P."/>
            <person name="Gaillardin C."/>
            <person name="Dujon B."/>
            <person name="Souciet J.L."/>
        </authorList>
    </citation>
    <scope>NUCLEOTIDE SEQUENCE [LARGE SCALE GENOMIC DNA]</scope>
    <source>
        <strain evidence="13">ATCC MYA-4447 / BCRC 22081 / CBS 7064 / NBRC 10061 / NRRL Y-12695</strain>
    </source>
</reference>
<dbReference type="GO" id="GO:0043332">
    <property type="term" value="C:mating projection tip"/>
    <property type="evidence" value="ECO:0007669"/>
    <property type="project" value="TreeGrafter"/>
</dbReference>
<dbReference type="InterPro" id="IPR010472">
    <property type="entry name" value="FH3_dom"/>
</dbReference>
<dbReference type="STRING" id="559304.G8Y2H4"/>
<dbReference type="OrthoDB" id="1104827at2759"/>
<dbReference type="InterPro" id="IPR015425">
    <property type="entry name" value="FH2_Formin"/>
</dbReference>
<feature type="coiled-coil region" evidence="7">
    <location>
        <begin position="535"/>
        <end position="562"/>
    </location>
</feature>
<dbReference type="Gene3D" id="1.10.238.150">
    <property type="entry name" value="Formin, FH3 diaphanous domain"/>
    <property type="match status" value="1"/>
</dbReference>
<dbReference type="SUPFAM" id="SSF48371">
    <property type="entry name" value="ARM repeat"/>
    <property type="match status" value="1"/>
</dbReference>
<feature type="compositionally biased region" description="Basic and acidic residues" evidence="8">
    <location>
        <begin position="997"/>
        <end position="1008"/>
    </location>
</feature>
<feature type="region of interest" description="Disordered" evidence="8">
    <location>
        <begin position="22"/>
        <end position="50"/>
    </location>
</feature>
<dbReference type="EMBL" id="FO082047">
    <property type="protein sequence ID" value="CCE85985.1"/>
    <property type="molecule type" value="Genomic_DNA"/>
</dbReference>
<feature type="region of interest" description="Disordered" evidence="8">
    <location>
        <begin position="1616"/>
        <end position="1743"/>
    </location>
</feature>
<dbReference type="GO" id="GO:1903475">
    <property type="term" value="P:mitotic actomyosin contractile ring assembly"/>
    <property type="evidence" value="ECO:0007669"/>
    <property type="project" value="TreeGrafter"/>
</dbReference>
<dbReference type="HOGENOM" id="CLU_001313_1_0_1"/>
<organism evidence="12 13">
    <name type="scientific">Pichia sorbitophila (strain ATCC MYA-4447 / BCRC 22081 / CBS 7064 / NBRC 10061 / NRRL Y-12695)</name>
    <name type="common">Hybrid yeast</name>
    <dbReference type="NCBI Taxonomy" id="559304"/>
    <lineage>
        <taxon>Eukaryota</taxon>
        <taxon>Fungi</taxon>
        <taxon>Dikarya</taxon>
        <taxon>Ascomycota</taxon>
        <taxon>Saccharomycotina</taxon>
        <taxon>Pichiomycetes</taxon>
        <taxon>Debaryomycetaceae</taxon>
        <taxon>Millerozyma</taxon>
    </lineage>
</organism>
<dbReference type="InterPro" id="IPR051661">
    <property type="entry name" value="Actin_filament_regulator"/>
</dbReference>
<feature type="region of interest" description="Disordered" evidence="8">
    <location>
        <begin position="990"/>
        <end position="1155"/>
    </location>
</feature>
<evidence type="ECO:0000256" key="6">
    <source>
        <dbReference type="ARBA" id="ARBA00037935"/>
    </source>
</evidence>
<evidence type="ECO:0000313" key="12">
    <source>
        <dbReference type="EMBL" id="CCE85985.1"/>
    </source>
</evidence>
<feature type="compositionally biased region" description="Acidic residues" evidence="8">
    <location>
        <begin position="848"/>
        <end position="862"/>
    </location>
</feature>
<sequence length="1743" mass="198557">MRRRHDQLSGLDYVSSSLDQELSNSRVYGSSRDAEPSGGYGRNGHAVNNGVRTSASSIFSLRKQKDKTANNTHDSLSDISSADTNSILSNGSGAVSYSSSKRHNSPSHSTKSASTIVPSPQVTGSNFSRHASTYSISTVPNSYDAKSVRSNGSGISRKPTSSSIISRPSISLVSTNEVLNGSNGTFSLERPESVFEIDRMFRELMDKRDFRSLPPQAKQEMINYSPDKKWMLIYQDALTEFKKQERSVRNKDENYSPEFYTKLLLAKTINASQLKNLWVSLRTEPIDWVRKFIYDCQGDALLSAYLIKVQDSINSVEIIDINDEIFDKEFNTLKALKCMMNQKLGAERVRTDVNLYVNAVSGSLLSPRIMTRKIAAESLTFMIAYYGNSRDSGHQGKYHKILKALNTLPSKPIFEFENDSTSSPNKKKLVRKPPSKHTYKRFELWLKVVERTIDGRGKYMNSLVGASEELKSAHSGASNSSNLENHLLEYCLGTMLLINTIVDNGIDVRVRMHLRSQFTAAGIHQLMNKFGELGYENLNQQCAKYLEQAEADENELRTKEEIDENVDFSNPVDLINSLWKRMKTNEAQGFLLSALQHLYLSQTEKRDDPEETVRSLRLLDGLIQNVTQAHTTNDESAIGIAINKLYSTLNTDDMYRKLLEEVKRYKKLAEEANGERDEMSRQLSLGADGLITNLYNEIKEQETVLTRTRRMNEEYQQELDELKRKHLVEKQKQELEMRELLVMLNNAQIDSKRKEGKTTVSIQTNNELLIKKLQQQISKRNSEYKVDNRNLGTQIEPSSRLRALRDQMRDIENMARELEMTEFETYNNEENSDHPSEPETTGGKGEQEEGDENMSDGQDTVDVEIPTPVVPPRPCREDDLEKLDTLRKKLSSLQRESNDIMKYSNTSLYKKQKSLAVERLRALEHDFKDFNIDFSIDDSSEPSYDMENISTYFDPSIKSKIQEELDEVARLKSDLKLKLSQLDKSNKNKVEAANPLEKLENKYEKGLVETKPPTSVPSSDDTMKRSDATKQPAFLNEISKKVKVTSSIDEVNKDLGSENTKGIPEEDKHENVKDQKVETPPAAVAKAPAPPPPPPPPPPPLPMALSQKKPSAGGAPPPPPPPPPPIFPSGSKHKKDQQSNINVPTNSPFDNYPRPKRKLKQLHWEKFENDTSNSFWQNTDTNTLVNDLQSKGIFDELELIFAAKEIKKLATKKKEDMDKLGFLPRDVAQQFGINLHSFYNLSDEEIVQKVLRCDKDVINNQAVLEFFSKDEIVQVTNSLARNFEPYSTDYKSETVSRPDKDPNELQKPDRIYLELIYNLQHYWKSRIRALKVITTHEKEYEHLVSKLRNIDETVESLKTSKNLKHLFEIILAVGNYMNDSTKQASGFKLSSLQRLSIMKDDKNKMTFLHYVEKIARTQYPEILNFMHELSKCVEIAKYSIETIENDCKDFVQSIRNVQSSVDIGNLSDLSKFHPQERVLKIVLPALPRAQRKAELLTDQSNFSFKEFDKVMRYFGEDPSDSFVRNSFISKFAQFISDFKKVQQENIQRETEMRIYEQRKRLLETPKRKEHKEEEKDPDDDSNVMDSLLEKLKAAGPPKGEPTSARKRNLIRQHLLQNQKGKSSQEVDQSDISPTSASSESQEDRSLSSPTPEIFSAPVKIDAEHVDLSEDDMTNESEDVGSRARNLLKELRGPGEAPSERMSAAQKLRQERFKRKQSLDDVAVSSNASTSDVRSNPNDQNHKS</sequence>
<feature type="region of interest" description="Disordered" evidence="8">
    <location>
        <begin position="1561"/>
        <end position="1583"/>
    </location>
</feature>
<feature type="region of interest" description="Disordered" evidence="8">
    <location>
        <begin position="142"/>
        <end position="163"/>
    </location>
</feature>
<evidence type="ECO:0000256" key="2">
    <source>
        <dbReference type="ARBA" id="ARBA00004431"/>
    </source>
</evidence>
<comment type="subcellular location">
    <subcellularLocation>
        <location evidence="1">Bud neck</location>
    </subcellularLocation>
    <subcellularLocation>
        <location evidence="2">Cell septum</location>
    </subcellularLocation>
</comment>
<dbReference type="Gene3D" id="6.10.30.50">
    <property type="match status" value="1"/>
</dbReference>
<evidence type="ECO:0000256" key="7">
    <source>
        <dbReference type="SAM" id="Coils"/>
    </source>
</evidence>
<feature type="region of interest" description="Disordered" evidence="8">
    <location>
        <begin position="62"/>
        <end position="128"/>
    </location>
</feature>
<dbReference type="GO" id="GO:0030428">
    <property type="term" value="C:cell septum"/>
    <property type="evidence" value="ECO:0007669"/>
    <property type="project" value="UniProtKB-SubCell"/>
</dbReference>
<feature type="compositionally biased region" description="Acidic residues" evidence="8">
    <location>
        <begin position="1668"/>
        <end position="1678"/>
    </location>
</feature>
<protein>
    <submittedName>
        <fullName evidence="12">Piso0_005627 protein</fullName>
    </submittedName>
</protein>
<feature type="compositionally biased region" description="Basic and acidic residues" evidence="8">
    <location>
        <begin position="1063"/>
        <end position="1077"/>
    </location>
</feature>
<evidence type="ECO:0000256" key="5">
    <source>
        <dbReference type="ARBA" id="ARBA00023306"/>
    </source>
</evidence>
<evidence type="ECO:0000313" key="13">
    <source>
        <dbReference type="Proteomes" id="UP000005222"/>
    </source>
</evidence>
<dbReference type="InParanoid" id="G8Y2H4"/>
<evidence type="ECO:0000256" key="8">
    <source>
        <dbReference type="SAM" id="MobiDB-lite"/>
    </source>
</evidence>
<keyword evidence="4 7" id="KW-0175">Coiled coil</keyword>
<dbReference type="InterPro" id="IPR010473">
    <property type="entry name" value="GTPase-bd"/>
</dbReference>
<dbReference type="Proteomes" id="UP000005222">
    <property type="component" value="Chromosome M"/>
</dbReference>
<dbReference type="eggNOG" id="KOG1922">
    <property type="taxonomic scope" value="Eukaryota"/>
</dbReference>
<feature type="compositionally biased region" description="Polar residues" evidence="8">
    <location>
        <begin position="69"/>
        <end position="88"/>
    </location>
</feature>
<dbReference type="InterPro" id="IPR014768">
    <property type="entry name" value="GBD/FH3_dom"/>
</dbReference>
<keyword evidence="3" id="KW-0132">Cell division</keyword>
<feature type="compositionally biased region" description="Polar residues" evidence="8">
    <location>
        <begin position="110"/>
        <end position="128"/>
    </location>
</feature>
<accession>G8Y2H4</accession>
<feature type="compositionally biased region" description="Polar residues" evidence="8">
    <location>
        <begin position="1723"/>
        <end position="1743"/>
    </location>
</feature>
<feature type="compositionally biased region" description="Pro residues" evidence="8">
    <location>
        <begin position="1088"/>
        <end position="1102"/>
    </location>
</feature>
<keyword evidence="13" id="KW-1185">Reference proteome</keyword>
<feature type="compositionally biased region" description="Polar residues" evidence="8">
    <location>
        <begin position="1138"/>
        <end position="1149"/>
    </location>
</feature>
<dbReference type="PROSITE" id="PS51444">
    <property type="entry name" value="FH2"/>
    <property type="match status" value="1"/>
</dbReference>
<dbReference type="SUPFAM" id="SSF101447">
    <property type="entry name" value="Formin homology 2 domain (FH2 domain)"/>
    <property type="match status" value="1"/>
</dbReference>
<comment type="similarity">
    <text evidence="6">Belongs to the formin homology family. BNI1 subfamily.</text>
</comment>
<dbReference type="GO" id="GO:0000142">
    <property type="term" value="C:cellular bud neck contractile ring"/>
    <property type="evidence" value="ECO:0007669"/>
    <property type="project" value="UniProtKB-ARBA"/>
</dbReference>
<feature type="region of interest" description="Disordered" evidence="8">
    <location>
        <begin position="825"/>
        <end position="877"/>
    </location>
</feature>
<dbReference type="PROSITE" id="PS51231">
    <property type="entry name" value="DAD"/>
    <property type="match status" value="1"/>
</dbReference>
<dbReference type="InterPro" id="IPR011989">
    <property type="entry name" value="ARM-like"/>
</dbReference>
<evidence type="ECO:0000256" key="3">
    <source>
        <dbReference type="ARBA" id="ARBA00022618"/>
    </source>
</evidence>
<dbReference type="FunFam" id="1.25.10.10:FF:000898">
    <property type="entry name" value="Formin BNI1"/>
    <property type="match status" value="1"/>
</dbReference>
<feature type="domain" description="DAD" evidence="9">
    <location>
        <begin position="1577"/>
        <end position="1609"/>
    </location>
</feature>
<evidence type="ECO:0000259" key="11">
    <source>
        <dbReference type="PROSITE" id="PS51444"/>
    </source>
</evidence>
<dbReference type="GO" id="GO:0031267">
    <property type="term" value="F:small GTPase binding"/>
    <property type="evidence" value="ECO:0007669"/>
    <property type="project" value="InterPro"/>
</dbReference>
<dbReference type="FunCoup" id="G8Y2H4">
    <property type="interactions" value="841"/>
</dbReference>
<feature type="domain" description="GBD/FH3" evidence="10">
    <location>
        <begin position="189"/>
        <end position="634"/>
    </location>
</feature>
<dbReference type="PROSITE" id="PS51232">
    <property type="entry name" value="GBD_FH3"/>
    <property type="match status" value="1"/>
</dbReference>
<feature type="compositionally biased region" description="Low complexity" evidence="8">
    <location>
        <begin position="89"/>
        <end position="99"/>
    </location>
</feature>